<evidence type="ECO:0000256" key="1">
    <source>
        <dbReference type="SAM" id="MobiDB-lite"/>
    </source>
</evidence>
<evidence type="ECO:0000313" key="2">
    <source>
        <dbReference type="EMBL" id="EKJ74950.1"/>
    </source>
</evidence>
<sequence length="45" mass="5193">MTNEVQGPRLGQPIKERKAKGEYSMNPQAIKSRARRRSLPVDQRN</sequence>
<protein>
    <submittedName>
        <fullName evidence="2">Uncharacterized protein</fullName>
    </submittedName>
</protein>
<keyword evidence="3" id="KW-1185">Reference proteome</keyword>
<feature type="region of interest" description="Disordered" evidence="1">
    <location>
        <begin position="1"/>
        <end position="45"/>
    </location>
</feature>
<dbReference type="RefSeq" id="XP_009256235.1">
    <property type="nucleotide sequence ID" value="XM_009257960.1"/>
</dbReference>
<dbReference type="EMBL" id="AFNW01000100">
    <property type="protein sequence ID" value="EKJ74950.1"/>
    <property type="molecule type" value="Genomic_DNA"/>
</dbReference>
<dbReference type="GeneID" id="20363460"/>
<name>K3W0Y3_FUSPC</name>
<proteinExistence type="predicted"/>
<organism evidence="2 3">
    <name type="scientific">Fusarium pseudograminearum (strain CS3096)</name>
    <name type="common">Wheat and barley crown-rot fungus</name>
    <dbReference type="NCBI Taxonomy" id="1028729"/>
    <lineage>
        <taxon>Eukaryota</taxon>
        <taxon>Fungi</taxon>
        <taxon>Dikarya</taxon>
        <taxon>Ascomycota</taxon>
        <taxon>Pezizomycotina</taxon>
        <taxon>Sordariomycetes</taxon>
        <taxon>Hypocreomycetidae</taxon>
        <taxon>Hypocreales</taxon>
        <taxon>Nectriaceae</taxon>
        <taxon>Fusarium</taxon>
    </lineage>
</organism>
<dbReference type="HOGENOM" id="CLU_3207714_0_0_1"/>
<reference evidence="2 3" key="1">
    <citation type="journal article" date="2012" name="PLoS Pathog.">
        <title>Comparative pathogenomics reveals horizontally acquired novel virulence genes in fungi infecting cereal hosts.</title>
        <authorList>
            <person name="Gardiner D.M."/>
            <person name="McDonald M.C."/>
            <person name="Covarelli L."/>
            <person name="Solomon P.S."/>
            <person name="Rusu A.G."/>
            <person name="Marshall M."/>
            <person name="Kazan K."/>
            <person name="Chakraborty S."/>
            <person name="McDonald B.A."/>
            <person name="Manners J.M."/>
        </authorList>
    </citation>
    <scope>NUCLEOTIDE SEQUENCE [LARGE SCALE GENOMIC DNA]</scope>
    <source>
        <strain evidence="2 3">CS3096</strain>
    </source>
</reference>
<evidence type="ECO:0000313" key="3">
    <source>
        <dbReference type="Proteomes" id="UP000007978"/>
    </source>
</evidence>
<dbReference type="KEGG" id="fpu:FPSE_04842"/>
<dbReference type="AlphaFoldDB" id="K3W0Y3"/>
<dbReference type="Proteomes" id="UP000007978">
    <property type="component" value="Chromosome 3"/>
</dbReference>
<accession>K3W0Y3</accession>
<comment type="caution">
    <text evidence="2">The sequence shown here is derived from an EMBL/GenBank/DDBJ whole genome shotgun (WGS) entry which is preliminary data.</text>
</comment>
<gene>
    <name evidence="2" type="ORF">FPSE_04842</name>
</gene>